<accession>A0A286GBL6</accession>
<dbReference type="Proteomes" id="UP000219452">
    <property type="component" value="Unassembled WGS sequence"/>
</dbReference>
<protein>
    <submittedName>
        <fullName evidence="1">Uncharacterized protein</fullName>
    </submittedName>
</protein>
<sequence length="33" mass="3898">MWVGDNYNLKRSIGRTNRNIVVHFLKLNGRLVI</sequence>
<name>A0A286GBL6_9BACT</name>
<reference evidence="2" key="1">
    <citation type="submission" date="2017-09" db="EMBL/GenBank/DDBJ databases">
        <authorList>
            <person name="Varghese N."/>
            <person name="Submissions S."/>
        </authorList>
    </citation>
    <scope>NUCLEOTIDE SEQUENCE [LARGE SCALE GENOMIC DNA]</scope>
    <source>
        <strain evidence="2">DSM 29961</strain>
    </source>
</reference>
<keyword evidence="2" id="KW-1185">Reference proteome</keyword>
<evidence type="ECO:0000313" key="1">
    <source>
        <dbReference type="EMBL" id="SOD92636.1"/>
    </source>
</evidence>
<dbReference type="AlphaFoldDB" id="A0A286GBL6"/>
<evidence type="ECO:0000313" key="2">
    <source>
        <dbReference type="Proteomes" id="UP000219452"/>
    </source>
</evidence>
<organism evidence="1 2">
    <name type="scientific">Spirosoma fluviale</name>
    <dbReference type="NCBI Taxonomy" id="1597977"/>
    <lineage>
        <taxon>Bacteria</taxon>
        <taxon>Pseudomonadati</taxon>
        <taxon>Bacteroidota</taxon>
        <taxon>Cytophagia</taxon>
        <taxon>Cytophagales</taxon>
        <taxon>Cytophagaceae</taxon>
        <taxon>Spirosoma</taxon>
    </lineage>
</organism>
<dbReference type="EMBL" id="OCNH01000003">
    <property type="protein sequence ID" value="SOD92636.1"/>
    <property type="molecule type" value="Genomic_DNA"/>
</dbReference>
<proteinExistence type="predicted"/>
<gene>
    <name evidence="1" type="ORF">SAMN06269250_4080</name>
</gene>